<dbReference type="RefSeq" id="WP_130065928.1">
    <property type="nucleotide sequence ID" value="NZ_DAWDON010000014.1"/>
</dbReference>
<dbReference type="EMBL" id="VVXH01000024">
    <property type="protein sequence ID" value="KAA2375270.1"/>
    <property type="molecule type" value="Genomic_DNA"/>
</dbReference>
<dbReference type="Proteomes" id="UP000322940">
    <property type="component" value="Unassembled WGS sequence"/>
</dbReference>
<dbReference type="Proteomes" id="UP001205035">
    <property type="component" value="Unassembled WGS sequence"/>
</dbReference>
<accession>A0A5B3GP97</accession>
<reference evidence="3" key="2">
    <citation type="submission" date="2022-06" db="EMBL/GenBank/DDBJ databases">
        <title>Isolation of gut microbiota from human fecal samples.</title>
        <authorList>
            <person name="Pamer E.G."/>
            <person name="Barat B."/>
            <person name="Waligurski E."/>
            <person name="Medina S."/>
            <person name="Paddock L."/>
            <person name="Mostad J."/>
        </authorList>
    </citation>
    <scope>NUCLEOTIDE SEQUENCE</scope>
    <source>
        <strain evidence="3">DFI.6.22</strain>
    </source>
</reference>
<sequence length="184" mass="20701">MKRILLAGLFMLGWGVVQAQVAVVAPSLELQEAMNHAEQLQQMVQTYQTMVNVKDGINKGIDAVEKVNNKLATIRDVQEIATRSAACVGRIKQVYEMIGNLRLDVQYTTSLVDLCNQVTRECIDVTAYGAQVFSDRFLVMSDAERLAETRKVLDDLDRLNSQVSYIDVQAKAIKYNSEMLNTYF</sequence>
<protein>
    <recommendedName>
        <fullName evidence="5">Conjugal transfer protein TraI</fullName>
    </recommendedName>
</protein>
<proteinExistence type="predicted"/>
<name>A0A5B3GP97_9BACT</name>
<organism evidence="2 4">
    <name type="scientific">Alistipes onderdonkii</name>
    <dbReference type="NCBI Taxonomy" id="328813"/>
    <lineage>
        <taxon>Bacteria</taxon>
        <taxon>Pseudomonadati</taxon>
        <taxon>Bacteroidota</taxon>
        <taxon>Bacteroidia</taxon>
        <taxon>Bacteroidales</taxon>
        <taxon>Rikenellaceae</taxon>
        <taxon>Alistipes</taxon>
    </lineage>
</organism>
<gene>
    <name evidence="2" type="ORF">F2Y10_15400</name>
    <name evidence="3" type="ORF">NE651_07715</name>
</gene>
<evidence type="ECO:0000313" key="3">
    <source>
        <dbReference type="EMBL" id="MCQ5082778.1"/>
    </source>
</evidence>
<feature type="chain" id="PRO_5044618485" description="Conjugal transfer protein TraI" evidence="1">
    <location>
        <begin position="20"/>
        <end position="184"/>
    </location>
</feature>
<evidence type="ECO:0008006" key="5">
    <source>
        <dbReference type="Google" id="ProtNLM"/>
    </source>
</evidence>
<evidence type="ECO:0000313" key="4">
    <source>
        <dbReference type="Proteomes" id="UP000322940"/>
    </source>
</evidence>
<dbReference type="EMBL" id="JANGBQ010000009">
    <property type="protein sequence ID" value="MCQ5082778.1"/>
    <property type="molecule type" value="Genomic_DNA"/>
</dbReference>
<reference evidence="2 4" key="1">
    <citation type="journal article" date="2019" name="Nat. Med.">
        <title>A library of human gut bacterial isolates paired with longitudinal multiomics data enables mechanistic microbiome research.</title>
        <authorList>
            <person name="Poyet M."/>
            <person name="Groussin M."/>
            <person name="Gibbons S.M."/>
            <person name="Avila-Pacheco J."/>
            <person name="Jiang X."/>
            <person name="Kearney S.M."/>
            <person name="Perrotta A.R."/>
            <person name="Berdy B."/>
            <person name="Zhao S."/>
            <person name="Lieberman T.D."/>
            <person name="Swanson P.K."/>
            <person name="Smith M."/>
            <person name="Roesemann S."/>
            <person name="Alexander J.E."/>
            <person name="Rich S.A."/>
            <person name="Livny J."/>
            <person name="Vlamakis H."/>
            <person name="Clish C."/>
            <person name="Bullock K."/>
            <person name="Deik A."/>
            <person name="Scott J."/>
            <person name="Pierce K.A."/>
            <person name="Xavier R.J."/>
            <person name="Alm E.J."/>
        </authorList>
    </citation>
    <scope>NUCLEOTIDE SEQUENCE [LARGE SCALE GENOMIC DNA]</scope>
    <source>
        <strain evidence="2 4">BIOML-A266</strain>
    </source>
</reference>
<evidence type="ECO:0000313" key="2">
    <source>
        <dbReference type="EMBL" id="KAA2375270.1"/>
    </source>
</evidence>
<feature type="signal peptide" evidence="1">
    <location>
        <begin position="1"/>
        <end position="19"/>
    </location>
</feature>
<evidence type="ECO:0000256" key="1">
    <source>
        <dbReference type="SAM" id="SignalP"/>
    </source>
</evidence>
<dbReference type="AlphaFoldDB" id="A0A5B3GP97"/>
<comment type="caution">
    <text evidence="2">The sequence shown here is derived from an EMBL/GenBank/DDBJ whole genome shotgun (WGS) entry which is preliminary data.</text>
</comment>
<keyword evidence="1" id="KW-0732">Signal</keyword>